<proteinExistence type="predicted"/>
<reference evidence="1 2" key="1">
    <citation type="submission" date="2018-08" db="EMBL/GenBank/DDBJ databases">
        <title>Genomic Encyclopedia of Type Strains, Phase IV (KMG-IV): sequencing the most valuable type-strain genomes for metagenomic binning, comparative biology and taxonomic classification.</title>
        <authorList>
            <person name="Goeker M."/>
        </authorList>
    </citation>
    <scope>NUCLEOTIDE SEQUENCE [LARGE SCALE GENOMIC DNA]</scope>
    <source>
        <strain evidence="1 2">BW863</strain>
    </source>
</reference>
<comment type="caution">
    <text evidence="1">The sequence shown here is derived from an EMBL/GenBank/DDBJ whole genome shotgun (WGS) entry which is preliminary data.</text>
</comment>
<evidence type="ECO:0008006" key="3">
    <source>
        <dbReference type="Google" id="ProtNLM"/>
    </source>
</evidence>
<gene>
    <name evidence="1" type="ORF">DES32_3145</name>
</gene>
<keyword evidence="2" id="KW-1185">Reference proteome</keyword>
<organism evidence="1 2">
    <name type="scientific">Methylovirgula ligni</name>
    <dbReference type="NCBI Taxonomy" id="569860"/>
    <lineage>
        <taxon>Bacteria</taxon>
        <taxon>Pseudomonadati</taxon>
        <taxon>Pseudomonadota</taxon>
        <taxon>Alphaproteobacteria</taxon>
        <taxon>Hyphomicrobiales</taxon>
        <taxon>Beijerinckiaceae</taxon>
        <taxon>Methylovirgula</taxon>
    </lineage>
</organism>
<evidence type="ECO:0000313" key="2">
    <source>
        <dbReference type="Proteomes" id="UP000256900"/>
    </source>
</evidence>
<dbReference type="RefSeq" id="WP_115837740.1">
    <property type="nucleotide sequence ID" value="NZ_CP025086.1"/>
</dbReference>
<protein>
    <recommendedName>
        <fullName evidence="3">DUF5678 domain-containing protein</fullName>
    </recommendedName>
</protein>
<sequence>MTDKREGPLSAELQSFERLKPNLEQNHMGKFVVIKDDELLGAWDTFDNAAKAAIQKYGRGPYLIRQVGGGTTKLPASVMFRAIEPA</sequence>
<dbReference type="AlphaFoldDB" id="A0A3D9YWF5"/>
<dbReference type="Proteomes" id="UP000256900">
    <property type="component" value="Unassembled WGS sequence"/>
</dbReference>
<evidence type="ECO:0000313" key="1">
    <source>
        <dbReference type="EMBL" id="REF83229.1"/>
    </source>
</evidence>
<dbReference type="OrthoDB" id="9554223at2"/>
<name>A0A3D9YWF5_9HYPH</name>
<dbReference type="EMBL" id="QUMO01000006">
    <property type="protein sequence ID" value="REF83229.1"/>
    <property type="molecule type" value="Genomic_DNA"/>
</dbReference>
<accession>A0A3D9YWF5</accession>